<evidence type="ECO:0000256" key="1">
    <source>
        <dbReference type="SAM" id="MobiDB-lite"/>
    </source>
</evidence>
<accession>A0A5F0YII4</accession>
<proteinExistence type="predicted"/>
<dbReference type="Proteomes" id="UP000516656">
    <property type="component" value="Plasmid pPHDP70"/>
</dbReference>
<dbReference type="Pfam" id="PF13481">
    <property type="entry name" value="AAA_25"/>
    <property type="match status" value="1"/>
</dbReference>
<dbReference type="AlphaFoldDB" id="A0A5F0YII4"/>
<dbReference type="SUPFAM" id="SSF52540">
    <property type="entry name" value="P-loop containing nucleoside triphosphate hydrolases"/>
    <property type="match status" value="1"/>
</dbReference>
<keyword evidence="2" id="KW-0614">Plasmid</keyword>
<sequence length="373" mass="41474">MTTTLHNEDVIALSEEDINESLANSNKEQILKGLFRGSVGFLIAPPDSGKSYLSLSIAYEMALPEYPLIGVRDGENKVLRTLIWPIEDSLPGTLPRIKAHLTEFSTSIKDRLKSSIGIYKHSDPICSSGSSKHTKEWEEASRALEKLIATAKGYDLVVIDTLRDAIGSADVVDDDYYIRIALERLANEANVAVLVVHHPTKDVSRGKEIINSVSGSGLSSTLSKSKLHLYLDQLIGKKDGTVQETRLRHIKANYVPFDQQWRKPIRLHWSNNSLLHVDLEVVHQLRNDQLDGDGEKKVEVDKPIKRRLSRLSEEPGLIQRDDSLLSEESKRLAQQTTHGPFGGGMASELSELRTIKPSNSSQPSAGARYLNLK</sequence>
<evidence type="ECO:0000313" key="3">
    <source>
        <dbReference type="Proteomes" id="UP000516656"/>
    </source>
</evidence>
<reference evidence="2 3" key="1">
    <citation type="submission" date="2020-09" db="EMBL/GenBank/DDBJ databases">
        <title>Complete, closed and curated genome sequences of Photobacterium damselae subsp. piscicida isolates from Australia indicate localised evolution and additional plasmid-borne pathogenicity mechanisms.</title>
        <authorList>
            <person name="Baseggio L."/>
            <person name="Silayeva O."/>
            <person name="Buller N."/>
            <person name="Landos M."/>
            <person name="Engelstaedter J."/>
            <person name="Barnes A.C."/>
        </authorList>
    </citation>
    <scope>NUCLEOTIDE SEQUENCE [LARGE SCALE GENOMIC DNA]</scope>
    <source>
        <strain evidence="2 3">AS-16-0540-1</strain>
        <plasmid evidence="2 3">pPHDP70</plasmid>
    </source>
</reference>
<dbReference type="EMBL" id="CP061857">
    <property type="protein sequence ID" value="QOD59038.1"/>
    <property type="molecule type" value="Genomic_DNA"/>
</dbReference>
<evidence type="ECO:0000313" key="2">
    <source>
        <dbReference type="EMBL" id="QOD59038.1"/>
    </source>
</evidence>
<protein>
    <submittedName>
        <fullName evidence="2">AAA family ATPase</fullName>
    </submittedName>
</protein>
<name>A0A5F0YII4_PHODP</name>
<feature type="region of interest" description="Disordered" evidence="1">
    <location>
        <begin position="319"/>
        <end position="373"/>
    </location>
</feature>
<dbReference type="RefSeq" id="WP_135300416.1">
    <property type="nucleotide sequence ID" value="NZ_CP061864.1"/>
</dbReference>
<organism evidence="2 3">
    <name type="scientific">Photobacterium damsela subsp. piscicida</name>
    <name type="common">Pasteurella piscicida</name>
    <dbReference type="NCBI Taxonomy" id="38294"/>
    <lineage>
        <taxon>Bacteria</taxon>
        <taxon>Pseudomonadati</taxon>
        <taxon>Pseudomonadota</taxon>
        <taxon>Gammaproteobacteria</taxon>
        <taxon>Vibrionales</taxon>
        <taxon>Vibrionaceae</taxon>
        <taxon>Photobacterium</taxon>
    </lineage>
</organism>
<dbReference type="Gene3D" id="3.40.50.300">
    <property type="entry name" value="P-loop containing nucleotide triphosphate hydrolases"/>
    <property type="match status" value="1"/>
</dbReference>
<gene>
    <name evidence="2" type="ORF">IC627_22730</name>
</gene>
<dbReference type="InterPro" id="IPR027417">
    <property type="entry name" value="P-loop_NTPase"/>
</dbReference>
<feature type="compositionally biased region" description="Basic and acidic residues" evidence="1">
    <location>
        <begin position="319"/>
        <end position="331"/>
    </location>
</feature>
<geneLocation type="plasmid" evidence="2 3">
    <name>pPHDP70</name>
</geneLocation>